<reference evidence="3" key="2">
    <citation type="journal article" date="2007" name="Science">
        <title>Draft genome sequence of the sexually transmitted pathogen Trichomonas vaginalis.</title>
        <authorList>
            <person name="Carlton J.M."/>
            <person name="Hirt R.P."/>
            <person name="Silva J.C."/>
            <person name="Delcher A.L."/>
            <person name="Schatz M."/>
            <person name="Zhao Q."/>
            <person name="Wortman J.R."/>
            <person name="Bidwell S.L."/>
            <person name="Alsmark U.C.M."/>
            <person name="Besteiro S."/>
            <person name="Sicheritz-Ponten T."/>
            <person name="Noel C.J."/>
            <person name="Dacks J.B."/>
            <person name="Foster P.G."/>
            <person name="Simillion C."/>
            <person name="Van de Peer Y."/>
            <person name="Miranda-Saavedra D."/>
            <person name="Barton G.J."/>
            <person name="Westrop G.D."/>
            <person name="Mueller S."/>
            <person name="Dessi D."/>
            <person name="Fiori P.L."/>
            <person name="Ren Q."/>
            <person name="Paulsen I."/>
            <person name="Zhang H."/>
            <person name="Bastida-Corcuera F.D."/>
            <person name="Simoes-Barbosa A."/>
            <person name="Brown M.T."/>
            <person name="Hayes R.D."/>
            <person name="Mukherjee M."/>
            <person name="Okumura C.Y."/>
            <person name="Schneider R."/>
            <person name="Smith A.J."/>
            <person name="Vanacova S."/>
            <person name="Villalvazo M."/>
            <person name="Haas B.J."/>
            <person name="Pertea M."/>
            <person name="Feldblyum T.V."/>
            <person name="Utterback T.R."/>
            <person name="Shu C.L."/>
            <person name="Osoegawa K."/>
            <person name="de Jong P.J."/>
            <person name="Hrdy I."/>
            <person name="Horvathova L."/>
            <person name="Zubacova Z."/>
            <person name="Dolezal P."/>
            <person name="Malik S.B."/>
            <person name="Logsdon J.M. Jr."/>
            <person name="Henze K."/>
            <person name="Gupta A."/>
            <person name="Wang C.C."/>
            <person name="Dunne R.L."/>
            <person name="Upcroft J.A."/>
            <person name="Upcroft P."/>
            <person name="White O."/>
            <person name="Salzberg S.L."/>
            <person name="Tang P."/>
            <person name="Chiu C.-H."/>
            <person name="Lee Y.-S."/>
            <person name="Embley T.M."/>
            <person name="Coombs G.H."/>
            <person name="Mottram J.C."/>
            <person name="Tachezy J."/>
            <person name="Fraser-Liggett C.M."/>
            <person name="Johnson P.J."/>
        </authorList>
    </citation>
    <scope>NUCLEOTIDE SEQUENCE [LARGE SCALE GENOMIC DNA]</scope>
    <source>
        <strain evidence="3">G3</strain>
    </source>
</reference>
<dbReference type="VEuPathDB" id="TrichDB:TVAG_364580"/>
<dbReference type="VEuPathDB" id="TrichDB:TVAGG3_0001110"/>
<keyword evidence="2" id="KW-0472">Membrane</keyword>
<dbReference type="Proteomes" id="UP000001542">
    <property type="component" value="Unassembled WGS sequence"/>
</dbReference>
<keyword evidence="2" id="KW-0812">Transmembrane</keyword>
<dbReference type="AlphaFoldDB" id="A2E9G9"/>
<feature type="region of interest" description="Disordered" evidence="1">
    <location>
        <begin position="1"/>
        <end position="36"/>
    </location>
</feature>
<dbReference type="EMBL" id="DS113333">
    <property type="protein sequence ID" value="EAY10733.1"/>
    <property type="molecule type" value="Genomic_DNA"/>
</dbReference>
<dbReference type="KEGG" id="tva:4768668"/>
<dbReference type="InParanoid" id="A2E9G9"/>
<reference evidence="3" key="1">
    <citation type="submission" date="2006-10" db="EMBL/GenBank/DDBJ databases">
        <authorList>
            <person name="Amadeo P."/>
            <person name="Zhao Q."/>
            <person name="Wortman J."/>
            <person name="Fraser-Liggett C."/>
            <person name="Carlton J."/>
        </authorList>
    </citation>
    <scope>NUCLEOTIDE SEQUENCE</scope>
    <source>
        <strain evidence="3">G3</strain>
    </source>
</reference>
<feature type="transmembrane region" description="Helical" evidence="2">
    <location>
        <begin position="49"/>
        <end position="70"/>
    </location>
</feature>
<keyword evidence="2" id="KW-1133">Transmembrane helix</keyword>
<evidence type="ECO:0000313" key="4">
    <source>
        <dbReference type="Proteomes" id="UP000001542"/>
    </source>
</evidence>
<dbReference type="RefSeq" id="XP_001322956.1">
    <property type="nucleotide sequence ID" value="XM_001322921.1"/>
</dbReference>
<evidence type="ECO:0000313" key="3">
    <source>
        <dbReference type="EMBL" id="EAY10733.1"/>
    </source>
</evidence>
<name>A2E9G9_TRIV3</name>
<evidence type="ECO:0000256" key="1">
    <source>
        <dbReference type="SAM" id="MobiDB-lite"/>
    </source>
</evidence>
<keyword evidence="4" id="KW-1185">Reference proteome</keyword>
<proteinExistence type="predicted"/>
<evidence type="ECO:0000256" key="2">
    <source>
        <dbReference type="SAM" id="Phobius"/>
    </source>
</evidence>
<accession>A2E9G9</accession>
<feature type="transmembrane region" description="Helical" evidence="2">
    <location>
        <begin position="82"/>
        <end position="100"/>
    </location>
</feature>
<sequence length="114" mass="13187">MSQHQKQQPKPIEQPTISREAAQEIRHQPQYQPDPADQMTMMLTMGMTFLMKLDPIFLWGAWFFMISLAINRGKMGSIFSQSLIVSVMLLIFIGLTYWNIARGARPPPSKWTLF</sequence>
<gene>
    <name evidence="3" type="ORF">TVAG_364580</name>
</gene>
<organism evidence="3 4">
    <name type="scientific">Trichomonas vaginalis (strain ATCC PRA-98 / G3)</name>
    <dbReference type="NCBI Taxonomy" id="412133"/>
    <lineage>
        <taxon>Eukaryota</taxon>
        <taxon>Metamonada</taxon>
        <taxon>Parabasalia</taxon>
        <taxon>Trichomonadida</taxon>
        <taxon>Trichomonadidae</taxon>
        <taxon>Trichomonas</taxon>
    </lineage>
</organism>
<protein>
    <submittedName>
        <fullName evidence="3">Uncharacterized protein</fullName>
    </submittedName>
</protein>